<dbReference type="Proteomes" id="UP000199227">
    <property type="component" value="Unassembled WGS sequence"/>
</dbReference>
<dbReference type="Pfam" id="PF03837">
    <property type="entry name" value="RecT"/>
    <property type="match status" value="1"/>
</dbReference>
<dbReference type="InterPro" id="IPR004590">
    <property type="entry name" value="ssDNA_annealing_RecT"/>
</dbReference>
<sequence>MSNIMTRENELKQLIIPKRKMLDTLMGDKTRGAKFAATLLQAGLDYNLRNCSTKSIVEAGIAAGMLKLMPGKELGLAYLVPYKTKTGETVCQLQIGWRGYITMLERIGWHLKAYAVYSVDEFDYEINGWEEKLTFRPNYESRQSNPEWIYQNLEKVVTIVKARDGEILYNVMTKQEIEKIRLKSQNQKDHSRPSGVWFEWYEQMAIKSAIKRHIKRLPIANDDVTVALGLDDIAERGSIPDYQKFQKEAVVVEVDATADAPQLEQPKDVNAMLLSGAVDTNQMTPEQELTKALIDRGVARSKALQYAKENAEQANSLLSDLGSLDAISEELRG</sequence>
<evidence type="ECO:0000313" key="1">
    <source>
        <dbReference type="EMBL" id="SFP23900.1"/>
    </source>
</evidence>
<dbReference type="RefSeq" id="WP_092911922.1">
    <property type="nucleotide sequence ID" value="NZ_FOXB01000011.1"/>
</dbReference>
<dbReference type="GO" id="GO:0003677">
    <property type="term" value="F:DNA binding"/>
    <property type="evidence" value="ECO:0007669"/>
    <property type="project" value="InterPro"/>
</dbReference>
<reference evidence="1 2" key="1">
    <citation type="submission" date="2016-10" db="EMBL/GenBank/DDBJ databases">
        <authorList>
            <person name="de Groot N.N."/>
        </authorList>
    </citation>
    <scope>NUCLEOTIDE SEQUENCE [LARGE SCALE GENOMIC DNA]</scope>
    <source>
        <strain evidence="1 2">EP1-55-1</strain>
    </source>
</reference>
<evidence type="ECO:0000313" key="2">
    <source>
        <dbReference type="Proteomes" id="UP000199227"/>
    </source>
</evidence>
<proteinExistence type="predicted"/>
<dbReference type="NCBIfam" id="TIGR00616">
    <property type="entry name" value="rect"/>
    <property type="match status" value="1"/>
</dbReference>
<dbReference type="OrthoDB" id="5363036at2"/>
<dbReference type="EMBL" id="FOXB01000011">
    <property type="protein sequence ID" value="SFP23900.1"/>
    <property type="molecule type" value="Genomic_DNA"/>
</dbReference>
<dbReference type="GO" id="GO:0006259">
    <property type="term" value="P:DNA metabolic process"/>
    <property type="evidence" value="ECO:0007669"/>
    <property type="project" value="InterPro"/>
</dbReference>
<dbReference type="AlphaFoldDB" id="A0A1I5NQG1"/>
<name>A0A1I5NQG1_9BACT</name>
<protein>
    <submittedName>
        <fullName evidence="1">Recombination protein RecT</fullName>
    </submittedName>
</protein>
<organism evidence="1 2">
    <name type="scientific">Hydrogenimonas thermophila</name>
    <dbReference type="NCBI Taxonomy" id="223786"/>
    <lineage>
        <taxon>Bacteria</taxon>
        <taxon>Pseudomonadati</taxon>
        <taxon>Campylobacterota</taxon>
        <taxon>Epsilonproteobacteria</taxon>
        <taxon>Campylobacterales</taxon>
        <taxon>Hydrogenimonadaceae</taxon>
        <taxon>Hydrogenimonas</taxon>
    </lineage>
</organism>
<dbReference type="STRING" id="223786.SAMN05216234_11167"/>
<gene>
    <name evidence="1" type="ORF">SAMN05216234_11167</name>
</gene>
<keyword evidence="2" id="KW-1185">Reference proteome</keyword>
<accession>A0A1I5NQG1</accession>
<dbReference type="InterPro" id="IPR018330">
    <property type="entry name" value="RecT_fam"/>
</dbReference>